<feature type="compositionally biased region" description="Polar residues" evidence="2">
    <location>
        <begin position="2040"/>
        <end position="2054"/>
    </location>
</feature>
<keyword evidence="1" id="KW-0175">Coiled coil</keyword>
<feature type="region of interest" description="Disordered" evidence="2">
    <location>
        <begin position="2027"/>
        <end position="2061"/>
    </location>
</feature>
<accession>A0A7M7Q6D9</accession>
<dbReference type="EnsemblMetazoa" id="XM_031925870">
    <property type="protein sequence ID" value="XP_031781730"/>
    <property type="gene ID" value="LOC100678765"/>
</dbReference>
<evidence type="ECO:0000256" key="1">
    <source>
        <dbReference type="SAM" id="Coils"/>
    </source>
</evidence>
<dbReference type="RefSeq" id="XP_031781729.1">
    <property type="nucleotide sequence ID" value="XM_031925869.2"/>
</dbReference>
<reference evidence="4" key="1">
    <citation type="submission" date="2021-01" db="UniProtKB">
        <authorList>
            <consortium name="EnsemblMetazoa"/>
        </authorList>
    </citation>
    <scope>IDENTIFICATION</scope>
</reference>
<feature type="region of interest" description="Disordered" evidence="2">
    <location>
        <begin position="704"/>
        <end position="729"/>
    </location>
</feature>
<proteinExistence type="predicted"/>
<dbReference type="RefSeq" id="XP_031781730.1">
    <property type="nucleotide sequence ID" value="XM_031925870.2"/>
</dbReference>
<feature type="region of interest" description="Disordered" evidence="2">
    <location>
        <begin position="2723"/>
        <end position="2773"/>
    </location>
</feature>
<feature type="region of interest" description="Disordered" evidence="2">
    <location>
        <begin position="2313"/>
        <end position="2382"/>
    </location>
</feature>
<dbReference type="Gene3D" id="2.30.30.140">
    <property type="match status" value="1"/>
</dbReference>
<sequence length="2773" mass="306462">MCEQTEIHYLDGDVVWVKLGSSWWPGQVVGFEKLPEDVQLDFKNKPLIAAVKFFQEEYFQFVKNYQQIYKYNCTQKDDFIKKGLDKFRAKSKDGSNYMDKFPQDVKTAEMLTDGNPNILSSEKFNPEQKPDISGLFGDKKISKRKRTRDDSMKQIHNDIRTKVTHPRFLQENDHEIRIRQQPKHNPSAPSTSSSGNIFPCQICGFSATRVNVIICHLKSHRLNNETAATNKPKVKTNVHSKSRQIISDFSKRKYVKKTVPSKSKSETKVESLKRKHFKQIEKPSKKKKSDPELREKLLADWNVESDEDESSDLRKSVDMNSMDLLIKDQSSIESVEKTNTFKDDSSKDNSDNSDLLHESNKLLQETDGYAKLSTLKDVSKSPAKVISDENDMKKLDTALSPKRNSDSFQVLKFPVGKFPAENDDKNSRLSCFDFDEDDVPEPSISSVRKMTRGLGNKNMSIKKEIIKEFEMSQALKNDAEQDMKNDENNKLNVTKETKESCTADLDEEMLCIKDSENKETEENNEDKIKVDEKFNNCIEICETQVEIVEIFEDHKEDENKYVQAEENSEKVDNKPDFQCEDIDAANEQSNTEGEITLRSKMRESETCSTKDHEMISDISTADIRKKSISPDDFIFENRDDASIEKTSNIKSVSQDLSQNSLSNRQNENNLNFCTQKRRERPKKNFTSSEEVAFDNEYSKIEKMDVDEFDQKTSESDSDHSSSGRIRKSSTKYQSSLYLQSFEHRSFQTDSLSKSDDKPEKINTKIKRTGDSKNNSDGSVDDSIEGLNSPSNSSNDKTMIESESLESIKKHHSEIKEFATGAESILETKVALKSSNYNHLKEQSKIIEDNKIEEQLNNDVELLPPKKSQIKKFELSLIDSSDNSFSIHSFDSVNKSNPNSENLRKNYGETLSETPLSETLSEKIESSENVSKSAQADKCSSAVITNVKDLTLKTEEIEHPVKAIKNDELSLSEISTFDSSSITDEIKLDTDSKTVMQEPVVTNYPTILPDNFGSIKVVVADNEGMEVNSNQDFPLKNDKSAIQFSNDLLNIEKSSSLIAPESLSAKKTMEPLNSTASPVPMSEINVAVPVKKREKPRIIQNVALKEPMILKTKLTEKHTAKFRKHKLEGNSMKLSDLKSSSNTKVMKMEAVISNNKSKSSLSSSQSLVTKKISKTFKAEDRLSADDTSNETITDVPQTLLKVPSSEKFIQQSSQSLVDMELDIDSMPFVLSEDVLTPESIEQMPVVISSVLSTTPITSSLSTTIMTPTKQIVGANQSFQSPVELNDINLKKKSGTPAILKSKNKAKPTITSIKNVEPPLTSATYKGGYKVNSQALKKTTLDNQKTPGKYVIVQTSGHQQTYSMHQKTVTPTSKGSGNAQIVQQGSKVVILTSPSSGQSGQKVLPLNSISKALTNRKIQRIVPSKQGQQMHTSANPQSLGGLKTVLTSKSGEFSNSSTSTKLTGQKIVSQQQLLASKSVLTQIPGTITKSTALSNVPQGIITKEGIFTPISASTIGGKTFISSKTLVAKGFPQSTSTSKHILNPISQTFSGKTILNSQGIVSKGTVLTPITGSQVKALAAKNIKGSKSQCSTLQRKVQLIETQKNSKVPISLTQTHSSNRLVSQNSDIKTGTSTQKGIKQTIHKQATAAAILPSSGVQQKCKVVSLNPEQKVGSPKTISRMIKLPAKVVKDKVVENVQHKQPVDKEILLLNSKIEQEKHVGCIPVMKSAKIVPKTLQKKISSASTATTSLSSNSNASLSITIPSLDPFNHEKEPKKEITEQTTVPSTQTVTVSENEKINVSKMPSQAQIMAMPTENSDGTQSIVLFTVDEQGQGHIIPLDNNALVSLDGSSTIDGSRTIYIDSSSLGESGNMDNIVLQIDNSSLSNFQPTTLPVQTPAVVTETVPSSDISQSTNQDILAAALANTDFQSDGGIVETIGTTTMTSFTQTSLINQTILQSTIIPPIEPISSPSVLETSLTLNQPIMTPLEVPSSLSSQAELIPVSSTTVIPSSLKVPLSIADNAGSIKKNLNTSEERKKDSQTESKLVSNESYSTSIPGNDLGNKRMQITPSMPLIDDNFNANNGFDSTNASVVTEDNLRSFVTKTSEELIQDLTGNDSLQENNETTLNESTCSSIQKESLKIPRMIPNDTQDDSVSSQHNIALTIETSEETVLTGSIQCSNEIDMEILNKESNLSAEICTASIELPKEIQSSHEIQEFGVIDHNEEKALAVTESTVVYEEETLTSNEDLSCEFQSIIPLTEKCGLKMVVTEGQKSVEVKEERTSSCQISDSLQKSDSNCISTKECKMIFEDDKIEASQGAPSQSYEQLVSDPVDVPEVPSQSVKSENSREATESLTYEAMEVDNNTLIEDPPTQSYKDSKSNEASQSYEILHEINTNAPTQSFNEMIEINKERESMNQSTDDRNFPTQSYEVEKLENCTENLETDTEEISQEGNIPSQSNDIVVDGIGTSSMSTNNSGLNEDETASSSYVPETPENQERDQDQESAISTSSYEIPPCEELNIASSSVIPDTSVQSEHSSIHNNGVPEIPTSSYNLNPDSSSAHVDAVPTSSYEDQIIIEQNVSTSHEVPISIANIEETGSQSYVTGSSNERNEPTSYYRHNQEVTESYYQSICKQSHSQIESNSEEEATPSYYESNPVDVTSEASGSYFNQEEATPSYSHEISPSYYDPQAESEASQSYYSSAHDLNASSQSVALQNVEATQSFYSENSDEQQFRQQGEATPTYTERYSVDYAPVSSPLDRHDLVESSVPARSMDR</sequence>
<feature type="compositionally biased region" description="Basic and acidic residues" evidence="2">
    <location>
        <begin position="263"/>
        <end position="292"/>
    </location>
</feature>
<dbReference type="RefSeq" id="XP_032457677.1">
    <property type="nucleotide sequence ID" value="XM_032601786.1"/>
</dbReference>
<dbReference type="GeneID" id="100678765"/>
<feature type="compositionally biased region" description="Polar residues" evidence="2">
    <location>
        <begin position="2360"/>
        <end position="2382"/>
    </location>
</feature>
<feature type="region of interest" description="Disordered" evidence="2">
    <location>
        <begin position="1760"/>
        <end position="1787"/>
    </location>
</feature>
<feature type="compositionally biased region" description="Basic and acidic residues" evidence="2">
    <location>
        <begin position="2030"/>
        <end position="2039"/>
    </location>
</feature>
<feature type="region of interest" description="Disordered" evidence="2">
    <location>
        <begin position="2440"/>
        <end position="2512"/>
    </location>
</feature>
<dbReference type="RefSeq" id="XP_032457675.1">
    <property type="nucleotide sequence ID" value="XM_032601784.1"/>
</dbReference>
<feature type="coiled-coil region" evidence="1">
    <location>
        <begin position="469"/>
        <end position="496"/>
    </location>
</feature>
<feature type="compositionally biased region" description="Polar residues" evidence="2">
    <location>
        <begin position="2448"/>
        <end position="2458"/>
    </location>
</feature>
<feature type="region of interest" description="Disordered" evidence="2">
    <location>
        <begin position="256"/>
        <end position="292"/>
    </location>
</feature>
<dbReference type="EnsemblMetazoa" id="XM_031925867">
    <property type="protein sequence ID" value="XP_031781727"/>
    <property type="gene ID" value="LOC100678765"/>
</dbReference>
<evidence type="ECO:0000256" key="2">
    <source>
        <dbReference type="SAM" id="MobiDB-lite"/>
    </source>
</evidence>
<dbReference type="RefSeq" id="XP_031781726.1">
    <property type="nucleotide sequence ID" value="XM_031925866.2"/>
</dbReference>
<dbReference type="KEGG" id="nvi:100678765"/>
<dbReference type="EnsemblMetazoa" id="XM_032601784">
    <property type="protein sequence ID" value="XP_032457675"/>
    <property type="gene ID" value="LOC100678765"/>
</dbReference>
<feature type="region of interest" description="Disordered" evidence="2">
    <location>
        <begin position="747"/>
        <end position="799"/>
    </location>
</feature>
<feature type="region of interest" description="Disordered" evidence="2">
    <location>
        <begin position="2633"/>
        <end position="2699"/>
    </location>
</feature>
<dbReference type="SUPFAM" id="SSF63748">
    <property type="entry name" value="Tudor/PWWP/MBT"/>
    <property type="match status" value="1"/>
</dbReference>
<dbReference type="EnsemblMetazoa" id="XM_031925869">
    <property type="protein sequence ID" value="XP_031781729"/>
    <property type="gene ID" value="LOC100678765"/>
</dbReference>
<dbReference type="RefSeq" id="XP_032457678.1">
    <property type="nucleotide sequence ID" value="XM_032601787.1"/>
</dbReference>
<dbReference type="OrthoDB" id="6381815at2759"/>
<dbReference type="InParanoid" id="A0A7M7Q6D9"/>
<evidence type="ECO:0000259" key="3">
    <source>
        <dbReference type="Pfam" id="PF00855"/>
    </source>
</evidence>
<dbReference type="Proteomes" id="UP000002358">
    <property type="component" value="Unassembled WGS sequence"/>
</dbReference>
<dbReference type="EnsemblMetazoa" id="XM_032601786">
    <property type="protein sequence ID" value="XP_032457677"/>
    <property type="gene ID" value="LOC100678765"/>
</dbReference>
<feature type="compositionally biased region" description="Polar residues" evidence="2">
    <location>
        <begin position="2465"/>
        <end position="2487"/>
    </location>
</feature>
<feature type="region of interest" description="Disordered" evidence="2">
    <location>
        <begin position="2527"/>
        <end position="2548"/>
    </location>
</feature>
<dbReference type="CDD" id="cd05162">
    <property type="entry name" value="PWWP"/>
    <property type="match status" value="1"/>
</dbReference>
<organism evidence="4 5">
    <name type="scientific">Nasonia vitripennis</name>
    <name type="common">Parasitic wasp</name>
    <dbReference type="NCBI Taxonomy" id="7425"/>
    <lineage>
        <taxon>Eukaryota</taxon>
        <taxon>Metazoa</taxon>
        <taxon>Ecdysozoa</taxon>
        <taxon>Arthropoda</taxon>
        <taxon>Hexapoda</taxon>
        <taxon>Insecta</taxon>
        <taxon>Pterygota</taxon>
        <taxon>Neoptera</taxon>
        <taxon>Endopterygota</taxon>
        <taxon>Hymenoptera</taxon>
        <taxon>Apocrita</taxon>
        <taxon>Proctotrupomorpha</taxon>
        <taxon>Chalcidoidea</taxon>
        <taxon>Pteromalidae</taxon>
        <taxon>Pteromalinae</taxon>
        <taxon>Nasonia</taxon>
    </lineage>
</organism>
<feature type="compositionally biased region" description="Basic and acidic residues" evidence="2">
    <location>
        <begin position="1766"/>
        <end position="1777"/>
    </location>
</feature>
<dbReference type="EnsemblMetazoa" id="XM_032601787">
    <property type="protein sequence ID" value="XP_032457678"/>
    <property type="gene ID" value="LOC100678765"/>
</dbReference>
<name>A0A7M7Q6D9_NASVI</name>
<feature type="compositionally biased region" description="Polar residues" evidence="2">
    <location>
        <begin position="2527"/>
        <end position="2539"/>
    </location>
</feature>
<dbReference type="Pfam" id="PF00855">
    <property type="entry name" value="PWWP"/>
    <property type="match status" value="1"/>
</dbReference>
<dbReference type="EnsemblMetazoa" id="XM_031925868">
    <property type="protein sequence ID" value="XP_031781728"/>
    <property type="gene ID" value="LOC100678765"/>
</dbReference>
<evidence type="ECO:0000313" key="4">
    <source>
        <dbReference type="EnsemblMetazoa" id="XP_031781728"/>
    </source>
</evidence>
<feature type="compositionally biased region" description="Low complexity" evidence="2">
    <location>
        <begin position="2687"/>
        <end position="2699"/>
    </location>
</feature>
<feature type="compositionally biased region" description="Basic and acidic residues" evidence="2">
    <location>
        <begin position="704"/>
        <end position="721"/>
    </location>
</feature>
<feature type="compositionally biased region" description="Basic and acidic residues" evidence="2">
    <location>
        <begin position="747"/>
        <end position="770"/>
    </location>
</feature>
<protein>
    <recommendedName>
        <fullName evidence="3">PWWP domain-containing protein</fullName>
    </recommendedName>
</protein>
<feature type="compositionally biased region" description="Polar residues" evidence="2">
    <location>
        <begin position="2649"/>
        <end position="2679"/>
    </location>
</feature>
<feature type="compositionally biased region" description="Basic and acidic residues" evidence="2">
    <location>
        <begin position="147"/>
        <end position="161"/>
    </location>
</feature>
<feature type="domain" description="PWWP" evidence="3">
    <location>
        <begin position="12"/>
        <end position="88"/>
    </location>
</feature>
<dbReference type="EnsemblMetazoa" id="XM_031925866">
    <property type="protein sequence ID" value="XP_031781726"/>
    <property type="gene ID" value="LOC100678765"/>
</dbReference>
<feature type="compositionally biased region" description="Polar residues" evidence="2">
    <location>
        <begin position="652"/>
        <end position="674"/>
    </location>
</feature>
<keyword evidence="5" id="KW-1185">Reference proteome</keyword>
<feature type="region of interest" description="Disordered" evidence="2">
    <location>
        <begin position="130"/>
        <end position="173"/>
    </location>
</feature>
<feature type="compositionally biased region" description="Low complexity" evidence="2">
    <location>
        <begin position="1778"/>
        <end position="1787"/>
    </location>
</feature>
<feature type="compositionally biased region" description="Low complexity" evidence="2">
    <location>
        <begin position="2326"/>
        <end position="2340"/>
    </location>
</feature>
<feature type="region of interest" description="Disordered" evidence="2">
    <location>
        <begin position="652"/>
        <end position="690"/>
    </location>
</feature>
<evidence type="ECO:0000313" key="5">
    <source>
        <dbReference type="Proteomes" id="UP000002358"/>
    </source>
</evidence>
<dbReference type="RefSeq" id="XP_031781728.1">
    <property type="nucleotide sequence ID" value="XM_031925868.1"/>
</dbReference>
<feature type="compositionally biased region" description="Polar residues" evidence="2">
    <location>
        <begin position="785"/>
        <end position="796"/>
    </location>
</feature>
<dbReference type="InterPro" id="IPR000313">
    <property type="entry name" value="PWWP_dom"/>
</dbReference>
<feature type="compositionally biased region" description="Polar residues" evidence="2">
    <location>
        <begin position="2731"/>
        <end position="2743"/>
    </location>
</feature>
<dbReference type="RefSeq" id="XP_031781727.1">
    <property type="nucleotide sequence ID" value="XM_031925867.2"/>
</dbReference>